<sequence length="188" mass="20812">MRRPASGRDGKCVARGAVPVSRWDWKADVREGRLEEAAGGYSPHIDRPCASGRSLKGEYYDHSGVLREDIQEGKLVSILDADGQDENGNGCWDLVEETKIQVMSEGVVRSLGSGRFLDWRTLDATGGGKGHIDLLGQKRSMEILDWEVGQFSISCRFRSGRWCSLGIYGSLWSFFPEKKGRACGKRLG</sequence>
<dbReference type="Proteomes" id="UP000288805">
    <property type="component" value="Unassembled WGS sequence"/>
</dbReference>
<proteinExistence type="predicted"/>
<reference evidence="1 2" key="1">
    <citation type="journal article" date="2018" name="PLoS Genet.">
        <title>Population sequencing reveals clonal diversity and ancestral inbreeding in the grapevine cultivar Chardonnay.</title>
        <authorList>
            <person name="Roach M.J."/>
            <person name="Johnson D.L."/>
            <person name="Bohlmann J."/>
            <person name="van Vuuren H.J."/>
            <person name="Jones S.J."/>
            <person name="Pretorius I.S."/>
            <person name="Schmidt S.A."/>
            <person name="Borneman A.R."/>
        </authorList>
    </citation>
    <scope>NUCLEOTIDE SEQUENCE [LARGE SCALE GENOMIC DNA]</scope>
    <source>
        <strain evidence="2">cv. Chardonnay</strain>
        <tissue evidence="1">Leaf</tissue>
    </source>
</reference>
<organism evidence="1 2">
    <name type="scientific">Vitis vinifera</name>
    <name type="common">Grape</name>
    <dbReference type="NCBI Taxonomy" id="29760"/>
    <lineage>
        <taxon>Eukaryota</taxon>
        <taxon>Viridiplantae</taxon>
        <taxon>Streptophyta</taxon>
        <taxon>Embryophyta</taxon>
        <taxon>Tracheophyta</taxon>
        <taxon>Spermatophyta</taxon>
        <taxon>Magnoliopsida</taxon>
        <taxon>eudicotyledons</taxon>
        <taxon>Gunneridae</taxon>
        <taxon>Pentapetalae</taxon>
        <taxon>rosids</taxon>
        <taxon>Vitales</taxon>
        <taxon>Vitaceae</taxon>
        <taxon>Viteae</taxon>
        <taxon>Vitis</taxon>
    </lineage>
</organism>
<dbReference type="AlphaFoldDB" id="A0A438FUS7"/>
<dbReference type="EMBL" id="QGNW01000733">
    <property type="protein sequence ID" value="RVW63717.1"/>
    <property type="molecule type" value="Genomic_DNA"/>
</dbReference>
<accession>A0A438FUS7</accession>
<evidence type="ECO:0000313" key="2">
    <source>
        <dbReference type="Proteomes" id="UP000288805"/>
    </source>
</evidence>
<name>A0A438FUS7_VITVI</name>
<protein>
    <submittedName>
        <fullName evidence="1">Uncharacterized protein</fullName>
    </submittedName>
</protein>
<evidence type="ECO:0000313" key="1">
    <source>
        <dbReference type="EMBL" id="RVW63717.1"/>
    </source>
</evidence>
<gene>
    <name evidence="1" type="ORF">CK203_052752</name>
</gene>
<comment type="caution">
    <text evidence="1">The sequence shown here is derived from an EMBL/GenBank/DDBJ whole genome shotgun (WGS) entry which is preliminary data.</text>
</comment>